<reference evidence="1" key="1">
    <citation type="journal article" date="2021" name="New Phytol.">
        <title>Evolutionary innovations through gain and loss of genes in the ectomycorrhizal Boletales.</title>
        <authorList>
            <person name="Wu G."/>
            <person name="Miyauchi S."/>
            <person name="Morin E."/>
            <person name="Kuo A."/>
            <person name="Drula E."/>
            <person name="Varga T."/>
            <person name="Kohler A."/>
            <person name="Feng B."/>
            <person name="Cao Y."/>
            <person name="Lipzen A."/>
            <person name="Daum C."/>
            <person name="Hundley H."/>
            <person name="Pangilinan J."/>
            <person name="Johnson J."/>
            <person name="Barry K."/>
            <person name="LaButti K."/>
            <person name="Ng V."/>
            <person name="Ahrendt S."/>
            <person name="Min B."/>
            <person name="Choi I.G."/>
            <person name="Park H."/>
            <person name="Plett J.M."/>
            <person name="Magnuson J."/>
            <person name="Spatafora J.W."/>
            <person name="Nagy L.G."/>
            <person name="Henrissat B."/>
            <person name="Grigoriev I.V."/>
            <person name="Yang Z.L."/>
            <person name="Xu J."/>
            <person name="Martin F.M."/>
        </authorList>
    </citation>
    <scope>NUCLEOTIDE SEQUENCE</scope>
    <source>
        <strain evidence="1">KKN 215</strain>
    </source>
</reference>
<evidence type="ECO:0000313" key="2">
    <source>
        <dbReference type="Proteomes" id="UP000813824"/>
    </source>
</evidence>
<keyword evidence="2" id="KW-1185">Reference proteome</keyword>
<dbReference type="EMBL" id="JAEVFJ010000021">
    <property type="protein sequence ID" value="KAH8096960.1"/>
    <property type="molecule type" value="Genomic_DNA"/>
</dbReference>
<gene>
    <name evidence="1" type="ORF">BXZ70DRAFT_1000958</name>
</gene>
<evidence type="ECO:0000313" key="1">
    <source>
        <dbReference type="EMBL" id="KAH8096960.1"/>
    </source>
</evidence>
<dbReference type="Proteomes" id="UP000813824">
    <property type="component" value="Unassembled WGS sequence"/>
</dbReference>
<protein>
    <submittedName>
        <fullName evidence="1">Uncharacterized protein</fullName>
    </submittedName>
</protein>
<comment type="caution">
    <text evidence="1">The sequence shown here is derived from an EMBL/GenBank/DDBJ whole genome shotgun (WGS) entry which is preliminary data.</text>
</comment>
<organism evidence="1 2">
    <name type="scientific">Cristinia sonorae</name>
    <dbReference type="NCBI Taxonomy" id="1940300"/>
    <lineage>
        <taxon>Eukaryota</taxon>
        <taxon>Fungi</taxon>
        <taxon>Dikarya</taxon>
        <taxon>Basidiomycota</taxon>
        <taxon>Agaricomycotina</taxon>
        <taxon>Agaricomycetes</taxon>
        <taxon>Agaricomycetidae</taxon>
        <taxon>Agaricales</taxon>
        <taxon>Pleurotineae</taxon>
        <taxon>Stephanosporaceae</taxon>
        <taxon>Cristinia</taxon>
    </lineage>
</organism>
<name>A0A8K0UKM6_9AGAR</name>
<dbReference type="OrthoDB" id="3199698at2759"/>
<sequence length="100" mass="11420">MSKPEVARCPDGHFRRVVYGLGPYIADYPEQVLAACVVQGWCPLCPQQRTLLDQPPFTNDIDFSRADIHELLSGDLLHQYLCIKHGEARAKEILDEIDRR</sequence>
<accession>A0A8K0UKM6</accession>
<dbReference type="Pfam" id="PF18759">
    <property type="entry name" value="Plavaka"/>
    <property type="match status" value="1"/>
</dbReference>
<dbReference type="AlphaFoldDB" id="A0A8K0UKM6"/>
<dbReference type="InterPro" id="IPR041078">
    <property type="entry name" value="Plavaka"/>
</dbReference>
<proteinExistence type="predicted"/>